<keyword evidence="2" id="KW-0413">Isomerase</keyword>
<comment type="similarity">
    <text evidence="1">Belongs to the N-acylglucosamine 2-epimerase family.</text>
</comment>
<keyword evidence="5" id="KW-1185">Reference proteome</keyword>
<evidence type="ECO:0000256" key="1">
    <source>
        <dbReference type="ARBA" id="ARBA00008558"/>
    </source>
</evidence>
<dbReference type="InterPro" id="IPR012341">
    <property type="entry name" value="6hp_glycosidase-like_sf"/>
</dbReference>
<dbReference type="PANTHER" id="PTHR15108">
    <property type="entry name" value="N-ACYLGLUCOSAMINE-2-EPIMERASE"/>
    <property type="match status" value="1"/>
</dbReference>
<evidence type="ECO:0000313" key="4">
    <source>
        <dbReference type="EMBL" id="GCD94748.1"/>
    </source>
</evidence>
<accession>A0A401YJK4</accession>
<dbReference type="Pfam" id="PF07221">
    <property type="entry name" value="GlcNAc_2-epim"/>
    <property type="match status" value="1"/>
</dbReference>
<dbReference type="GO" id="GO:0016853">
    <property type="term" value="F:isomerase activity"/>
    <property type="evidence" value="ECO:0007669"/>
    <property type="project" value="UniProtKB-KW"/>
</dbReference>
<evidence type="ECO:0000313" key="5">
    <source>
        <dbReference type="Proteomes" id="UP000286931"/>
    </source>
</evidence>
<feature type="region of interest" description="Disordered" evidence="3">
    <location>
        <begin position="114"/>
        <end position="139"/>
    </location>
</feature>
<gene>
    <name evidence="4" type="ORF">EHYA_02417</name>
</gene>
<comment type="caution">
    <text evidence="4">The sequence shown here is derived from an EMBL/GenBank/DDBJ whole genome shotgun (WGS) entry which is preliminary data.</text>
</comment>
<dbReference type="Gene3D" id="1.50.10.10">
    <property type="match status" value="1"/>
</dbReference>
<dbReference type="Proteomes" id="UP000286931">
    <property type="component" value="Unassembled WGS sequence"/>
</dbReference>
<dbReference type="EMBL" id="BIFH01000016">
    <property type="protein sequence ID" value="GCD94748.1"/>
    <property type="molecule type" value="Genomic_DNA"/>
</dbReference>
<reference evidence="4 5" key="1">
    <citation type="submission" date="2018-12" db="EMBL/GenBank/DDBJ databases">
        <title>Draft genome sequence of Embleya hyalina NBRC 13850T.</title>
        <authorList>
            <person name="Komaki H."/>
            <person name="Hosoyama A."/>
            <person name="Kimura A."/>
            <person name="Ichikawa N."/>
            <person name="Tamura T."/>
        </authorList>
    </citation>
    <scope>NUCLEOTIDE SEQUENCE [LARGE SCALE GENOMIC DNA]</scope>
    <source>
        <strain evidence="4 5">NBRC 13850</strain>
    </source>
</reference>
<dbReference type="GO" id="GO:0005975">
    <property type="term" value="P:carbohydrate metabolic process"/>
    <property type="evidence" value="ECO:0007669"/>
    <property type="project" value="InterPro"/>
</dbReference>
<evidence type="ECO:0000256" key="2">
    <source>
        <dbReference type="ARBA" id="ARBA00023235"/>
    </source>
</evidence>
<dbReference type="OrthoDB" id="9806359at2"/>
<dbReference type="AlphaFoldDB" id="A0A401YJK4"/>
<organism evidence="4 5">
    <name type="scientific">Embleya hyalina</name>
    <dbReference type="NCBI Taxonomy" id="516124"/>
    <lineage>
        <taxon>Bacteria</taxon>
        <taxon>Bacillati</taxon>
        <taxon>Actinomycetota</taxon>
        <taxon>Actinomycetes</taxon>
        <taxon>Kitasatosporales</taxon>
        <taxon>Streptomycetaceae</taxon>
        <taxon>Embleya</taxon>
    </lineage>
</organism>
<evidence type="ECO:0000256" key="3">
    <source>
        <dbReference type="SAM" id="MobiDB-lite"/>
    </source>
</evidence>
<protein>
    <submittedName>
        <fullName evidence="4">N-acylglucosamine 2-epimerase</fullName>
    </submittedName>
</protein>
<name>A0A401YJK4_9ACTN</name>
<proteinExistence type="inferred from homology"/>
<dbReference type="InterPro" id="IPR010819">
    <property type="entry name" value="AGE/CE"/>
</dbReference>
<dbReference type="RefSeq" id="WP_126636900.1">
    <property type="nucleotide sequence ID" value="NZ_BIFH01000016.1"/>
</dbReference>
<sequence length="438" mass="48433">MAAEPWPEPWQDSPEHAARLDAECDRLIRFATGARLAGGGFGWLDDVGRPLPDGVVHTWVTARMTHVFALARLRAEARGSAFDAAEAGALVAHGIAALTGPLRDHEYGGWHPVVDRGGRPAPGAVDGGTRAGAEPERPDGKRMYDHAFVVLAAASACAAGHPEAPALLAEALDVVERRFWEQDRGACAESWDRTWTVGEPYRGANSNMHAVEAFLAAADATGEARWRERALRIAERVVHEHARANHWRLIEHFAADWTPRPEYNRERPADPFRPYGATVGHWFEWSRLLITLAEALPEAPGWLRADAVALFDAAVREGWRADGRPGFVYTVDWSGKPLVRTRMHWVAAEAIAAAAALRGASGDADYDDWYRVWWEHADAVFLDREHGGWHHELDADARPSADVWRGKPDAYHAVQATLLPRLRSAPTIAEALRRRAVR</sequence>
<dbReference type="SUPFAM" id="SSF48208">
    <property type="entry name" value="Six-hairpin glycosidases"/>
    <property type="match status" value="1"/>
</dbReference>
<dbReference type="InterPro" id="IPR008928">
    <property type="entry name" value="6-hairpin_glycosidase_sf"/>
</dbReference>